<dbReference type="EMBL" id="JAOPGA020000167">
    <property type="protein sequence ID" value="KAL0477353.1"/>
    <property type="molecule type" value="Genomic_DNA"/>
</dbReference>
<organism evidence="2 3">
    <name type="scientific">Acrasis kona</name>
    <dbReference type="NCBI Taxonomy" id="1008807"/>
    <lineage>
        <taxon>Eukaryota</taxon>
        <taxon>Discoba</taxon>
        <taxon>Heterolobosea</taxon>
        <taxon>Tetramitia</taxon>
        <taxon>Eutetramitia</taxon>
        <taxon>Acrasidae</taxon>
        <taxon>Acrasis</taxon>
    </lineage>
</organism>
<evidence type="ECO:0000313" key="2">
    <source>
        <dbReference type="EMBL" id="KAL0477353.1"/>
    </source>
</evidence>
<proteinExistence type="predicted"/>
<accession>A0AAW2YK15</accession>
<protein>
    <submittedName>
        <fullName evidence="2">ARL3</fullName>
    </submittedName>
</protein>
<evidence type="ECO:0000313" key="3">
    <source>
        <dbReference type="Proteomes" id="UP001431209"/>
    </source>
</evidence>
<comment type="caution">
    <text evidence="2">The sequence shown here is derived from an EMBL/GenBank/DDBJ whole genome shotgun (WGS) entry which is preliminary data.</text>
</comment>
<feature type="compositionally biased region" description="Polar residues" evidence="1">
    <location>
        <begin position="922"/>
        <end position="931"/>
    </location>
</feature>
<reference evidence="2 3" key="1">
    <citation type="submission" date="2024-03" db="EMBL/GenBank/DDBJ databases">
        <title>The Acrasis kona genome and developmental transcriptomes reveal deep origins of eukaryotic multicellular pathways.</title>
        <authorList>
            <person name="Sheikh S."/>
            <person name="Fu C.-J."/>
            <person name="Brown M.W."/>
            <person name="Baldauf S.L."/>
        </authorList>
    </citation>
    <scope>NUCLEOTIDE SEQUENCE [LARGE SCALE GENOMIC DNA]</scope>
    <source>
        <strain evidence="2 3">ATCC MYA-3509</strain>
    </source>
</reference>
<gene>
    <name evidence="2" type="ORF">AKO1_005744</name>
</gene>
<keyword evidence="3" id="KW-1185">Reference proteome</keyword>
<feature type="region of interest" description="Disordered" evidence="1">
    <location>
        <begin position="911"/>
        <end position="941"/>
    </location>
</feature>
<evidence type="ECO:0000256" key="1">
    <source>
        <dbReference type="SAM" id="MobiDB-lite"/>
    </source>
</evidence>
<feature type="compositionally biased region" description="Acidic residues" evidence="1">
    <location>
        <begin position="911"/>
        <end position="921"/>
    </location>
</feature>
<dbReference type="AlphaFoldDB" id="A0AAW2YK15"/>
<dbReference type="Proteomes" id="UP001431209">
    <property type="component" value="Unassembled WGS sequence"/>
</dbReference>
<feature type="compositionally biased region" description="Basic residues" evidence="1">
    <location>
        <begin position="932"/>
        <end position="941"/>
    </location>
</feature>
<name>A0AAW2YK15_9EUKA</name>
<sequence length="941" mass="108249">MAEPSHQVSYLDASGNEIKILVHFTTKIGEVNVAYRAEKNTPQDLSEEVRRKTFKEYSIISVNKKKFELNLEDKSIEYLDGIIYELIVNHLASESQASPLQYFRVVATLGEPLNSSLQLVLNHVGKGVKTSDQKEFYKDAALNDIKMRLKQQLKSYYEQRKKLETKCDLLGDAEFPLDSSGTIEMALGRRFTCGESPVSRNITTKSRKLESIRHYYRLDQVTNKSIVAIHVQSRGFGKTKEAWDLALSDSRHVFFFDVTQVEDDYAYCEVGAKTSLGRAYYQRVSEACTQFAAGSEELCREARAATKYLFITAVVHAKMLSDAQYEIDGQVIPPHVLLHLTINGQDLRDEVYAQMVKIDIASISDDFLRDTLTIFKEPIIIVDEAQELMNVHQIPKIFKHRQQKTDLATLYHQFTQSLINFLPGKVTKLLTGTELTITKILKGENSPFKSEEIAYLTPLSGFSVPEVQSVLRWYFPGLEIPDGDLGRWNYARPRTLFEFLIASMLAAVHKKKVSTRQELKEWFIDNQHIMFQRGVDYIYKYIELACERHGHQVANNDEIFRKVVWKILCCSMFSDEHISLEPIELTDVLNSGFISLGETIHGGGELRINKVEPMAHLALVRYFSGPGKQIAINDFQSRFKGVRSDKSGVGYVFEKYFVYLLISRFLNNKQPLSHAAPFSACEEDDMVDYYVFEATRFVSLKTKLGIDEILKPFLEDKMTHIVVQPPSYCSGGDYLFFLRRMSGAEYVNAIADKRIRACEDFNKLPQHRLVMCQVSVGEKKENDLQNVWLSAIQTVNGYIEKENILHRMQQLDSDTEDGIHCFSNDHIKQVFRDAKQRDANTFLGMISMIISRNHVSPSEKYLVPSRHYKPNGYRCLRILTTQDMVNDNDMYNSMGLKNASQPVQYEYLEPTEEEKQEEQDQMTDLQASHNQQIRKRRRFIQ</sequence>